<feature type="region of interest" description="Disordered" evidence="1">
    <location>
        <begin position="34"/>
        <end position="65"/>
    </location>
</feature>
<dbReference type="EMBL" id="ACQA01000002">
    <property type="protein sequence ID" value="EEQ94193.1"/>
    <property type="molecule type" value="Genomic_DNA"/>
</dbReference>
<dbReference type="HOGENOM" id="CLU_154364_0_0_5"/>
<evidence type="ECO:0008006" key="5">
    <source>
        <dbReference type="Google" id="ProtNLM"/>
    </source>
</evidence>
<dbReference type="Proteomes" id="UP000004386">
    <property type="component" value="Unassembled WGS sequence"/>
</dbReference>
<evidence type="ECO:0000313" key="4">
    <source>
        <dbReference type="Proteomes" id="UP000004386"/>
    </source>
</evidence>
<gene>
    <name evidence="3" type="ORF">OINT_2001412</name>
</gene>
<dbReference type="AlphaFoldDB" id="C4WP84"/>
<keyword evidence="2" id="KW-0732">Signal</keyword>
<evidence type="ECO:0000313" key="3">
    <source>
        <dbReference type="EMBL" id="EEQ94193.1"/>
    </source>
</evidence>
<reference evidence="3 4" key="1">
    <citation type="submission" date="2009-05" db="EMBL/GenBank/DDBJ databases">
        <authorList>
            <person name="Setubal J.C."/>
            <person name="Boyle S."/>
            <person name="Crasta O.R."/>
            <person name="Gillespie J.J."/>
            <person name="Kenyon R.W."/>
            <person name="Lu J."/>
            <person name="Mane S."/>
            <person name="Nagrani S."/>
            <person name="Shallom J.M."/>
            <person name="Shallom S."/>
            <person name="Shukla M."/>
            <person name="Snyder E.E."/>
            <person name="Sobral B.W."/>
            <person name="Wattam A.R."/>
            <person name="Will R."/>
            <person name="Williams K."/>
            <person name="Yoo H."/>
            <person name="Munk C."/>
            <person name="Tapia R."/>
            <person name="Green L."/>
            <person name="Rogers Y."/>
            <person name="Detter J.C."/>
            <person name="Bruce D."/>
            <person name="Brettin T.S."/>
            <person name="Tsolis R."/>
        </authorList>
    </citation>
    <scope>NUCLEOTIDE SEQUENCE [LARGE SCALE GENOMIC DNA]</scope>
    <source>
        <strain evidence="3 4">LMG 3301</strain>
    </source>
</reference>
<organism evidence="3 4">
    <name type="scientific">Brucella intermedia LMG 3301</name>
    <dbReference type="NCBI Taxonomy" id="641118"/>
    <lineage>
        <taxon>Bacteria</taxon>
        <taxon>Pseudomonadati</taxon>
        <taxon>Pseudomonadota</taxon>
        <taxon>Alphaproteobacteria</taxon>
        <taxon>Hyphomicrobiales</taxon>
        <taxon>Brucellaceae</taxon>
        <taxon>Brucella/Ochrobactrum group</taxon>
        <taxon>Brucella</taxon>
    </lineage>
</organism>
<feature type="chain" id="PRO_5002945247" description="PepSY domain-containing protein" evidence="2">
    <location>
        <begin position="34"/>
        <end position="117"/>
    </location>
</feature>
<feature type="signal peptide" evidence="2">
    <location>
        <begin position="1"/>
        <end position="33"/>
    </location>
</feature>
<name>C4WP84_9HYPH</name>
<proteinExistence type="predicted"/>
<comment type="caution">
    <text evidence="3">The sequence shown here is derived from an EMBL/GenBank/DDBJ whole genome shotgun (WGS) entry which is preliminary data.</text>
</comment>
<evidence type="ECO:0000256" key="1">
    <source>
        <dbReference type="SAM" id="MobiDB-lite"/>
    </source>
</evidence>
<sequence>MGQSPETREPTMKQSIRYCASAVFLLVTPAAFAQTAAPSSDPQTPAVTTPGEKNPKAPVPGQNSFTEDQVKERLTEEGYTNIMHLQLGEDGVWRADAARNGQPVKVLFDFQGNITTQ</sequence>
<protein>
    <recommendedName>
        <fullName evidence="5">PepSY domain-containing protein</fullName>
    </recommendedName>
</protein>
<evidence type="ECO:0000256" key="2">
    <source>
        <dbReference type="SAM" id="SignalP"/>
    </source>
</evidence>
<feature type="compositionally biased region" description="Polar residues" evidence="1">
    <location>
        <begin position="36"/>
        <end position="47"/>
    </location>
</feature>
<accession>C4WP84</accession>